<keyword evidence="6" id="KW-0732">Signal</keyword>
<feature type="transmembrane region" description="Helical" evidence="5">
    <location>
        <begin position="461"/>
        <end position="478"/>
    </location>
</feature>
<feature type="transmembrane region" description="Helical" evidence="5">
    <location>
        <begin position="634"/>
        <end position="657"/>
    </location>
</feature>
<evidence type="ECO:0000256" key="5">
    <source>
        <dbReference type="SAM" id="Phobius"/>
    </source>
</evidence>
<comment type="caution">
    <text evidence="8">The sequence shown here is derived from an EMBL/GenBank/DDBJ whole genome shotgun (WGS) entry which is preliminary data.</text>
</comment>
<dbReference type="Proteomes" id="UP000663823">
    <property type="component" value="Unassembled WGS sequence"/>
</dbReference>
<evidence type="ECO:0000256" key="1">
    <source>
        <dbReference type="ARBA" id="ARBA00004141"/>
    </source>
</evidence>
<dbReference type="InterPro" id="IPR053231">
    <property type="entry name" value="GPCR_LN-TM7"/>
</dbReference>
<protein>
    <recommendedName>
        <fullName evidence="7">G-protein coupled receptors family 2 profile 2 domain-containing protein</fullName>
    </recommendedName>
</protein>
<evidence type="ECO:0000256" key="4">
    <source>
        <dbReference type="ARBA" id="ARBA00023136"/>
    </source>
</evidence>
<feature type="transmembrane region" description="Helical" evidence="5">
    <location>
        <begin position="663"/>
        <end position="684"/>
    </location>
</feature>
<feature type="transmembrane region" description="Helical" evidence="5">
    <location>
        <begin position="427"/>
        <end position="449"/>
    </location>
</feature>
<dbReference type="EMBL" id="CAJNOO010000557">
    <property type="protein sequence ID" value="CAF0977523.1"/>
    <property type="molecule type" value="Genomic_DNA"/>
</dbReference>
<evidence type="ECO:0000256" key="3">
    <source>
        <dbReference type="ARBA" id="ARBA00022989"/>
    </source>
</evidence>
<evidence type="ECO:0000313" key="9">
    <source>
        <dbReference type="EMBL" id="CAF3609897.1"/>
    </source>
</evidence>
<evidence type="ECO:0000313" key="8">
    <source>
        <dbReference type="EMBL" id="CAF0977523.1"/>
    </source>
</evidence>
<feature type="transmembrane region" description="Helical" evidence="5">
    <location>
        <begin position="532"/>
        <end position="557"/>
    </location>
</feature>
<dbReference type="PROSITE" id="PS50261">
    <property type="entry name" value="G_PROTEIN_RECEP_F2_4"/>
    <property type="match status" value="1"/>
</dbReference>
<dbReference type="InterPro" id="IPR000832">
    <property type="entry name" value="GPCR_2_secretin-like"/>
</dbReference>
<dbReference type="GO" id="GO:0007166">
    <property type="term" value="P:cell surface receptor signaling pathway"/>
    <property type="evidence" value="ECO:0007669"/>
    <property type="project" value="InterPro"/>
</dbReference>
<dbReference type="GO" id="GO:0016020">
    <property type="term" value="C:membrane"/>
    <property type="evidence" value="ECO:0007669"/>
    <property type="project" value="UniProtKB-SubCell"/>
</dbReference>
<proteinExistence type="predicted"/>
<sequence>MLFYVFFILLSSLNCLTIDDNNNNNKQCLIRDSCSNSTLKSPSIYNDEIFIQHRNCFCDSICEEYNDCCYPSKLSNRNNYECIDFLSPAFRKKVSQFYPLFIWMRTKCLSIYNGSLSDIKCQNLNNQTFQDNPLLFIPVTNTQTNITYRNYYCAYCNNEKKSNIQFWEYKANCHANGSHSDYMTLDKEEQVNYYIHNLTRYCTKTINYPRIKGTNRPSVFIRPCKNSLPSICPLGTSTDLARNCSLSSTAYRYDIISNIIYRNPYCAECNNINNNNNNNNNITCTDPDLRSSISPMNQVRVPSLSILFDPNLLERYLNYDFDNNSTIQMIYSLSYNCSKPNQRYNLLLKKCSQIINSTKEIIISMKCSYPIQISEDYSQYSNGSLYINDQSILLNKNQYIFISNYQIVFCPDQQKQNRPIFSSYRNILTIICTSISLVCLVIFTIAFCLIPSLHNLPGKCLLFLSISIFIGQLLFISTSDLIQYSSFCLISAILIHYFYLSSFFWLLIIAIHIHSTFNCQIVQREKINKDKYYLLIYNILVWCLTGIIILIACLIQFKKPESKFSPNYGYLFCSISKSNAMILFFLLPIGCLLLIIAILFIKTILAIHHSHRIAQIAMASSSSLSNHNNNNNHIFIYIRLASLMGLQWTLLIIALIIQQTWSWIIFEIINSLPGVFICFGFLFSQRLWNNIKQRIMTKLISRRQSSRSNTTSITLIQLPLQR</sequence>
<feature type="transmembrane region" description="Helical" evidence="5">
    <location>
        <begin position="484"/>
        <end position="511"/>
    </location>
</feature>
<dbReference type="AlphaFoldDB" id="A0A814F3N2"/>
<feature type="domain" description="G-protein coupled receptors family 2 profile 2" evidence="7">
    <location>
        <begin position="425"/>
        <end position="685"/>
    </location>
</feature>
<accession>A0A814F3N2</accession>
<reference evidence="8" key="1">
    <citation type="submission" date="2021-02" db="EMBL/GenBank/DDBJ databases">
        <authorList>
            <person name="Nowell W R."/>
        </authorList>
    </citation>
    <scope>NUCLEOTIDE SEQUENCE</scope>
</reference>
<evidence type="ECO:0000259" key="7">
    <source>
        <dbReference type="PROSITE" id="PS50261"/>
    </source>
</evidence>
<dbReference type="Gene3D" id="1.20.1070.10">
    <property type="entry name" value="Rhodopsin 7-helix transmembrane proteins"/>
    <property type="match status" value="1"/>
</dbReference>
<evidence type="ECO:0000256" key="6">
    <source>
        <dbReference type="SAM" id="SignalP"/>
    </source>
</evidence>
<dbReference type="PANTHER" id="PTHR45902">
    <property type="entry name" value="LATROPHILIN RECEPTOR-LIKE PROTEIN A"/>
    <property type="match status" value="1"/>
</dbReference>
<comment type="subcellular location">
    <subcellularLocation>
        <location evidence="1">Membrane</location>
        <topology evidence="1">Multi-pass membrane protein</topology>
    </subcellularLocation>
</comment>
<keyword evidence="3 5" id="KW-1133">Transmembrane helix</keyword>
<dbReference type="Proteomes" id="UP000663882">
    <property type="component" value="Unassembled WGS sequence"/>
</dbReference>
<dbReference type="GO" id="GO:0004930">
    <property type="term" value="F:G protein-coupled receptor activity"/>
    <property type="evidence" value="ECO:0007669"/>
    <property type="project" value="InterPro"/>
</dbReference>
<name>A0A814F3N2_9BILA</name>
<feature type="chain" id="PRO_5035599753" description="G-protein coupled receptors family 2 profile 2 domain-containing protein" evidence="6">
    <location>
        <begin position="18"/>
        <end position="722"/>
    </location>
</feature>
<keyword evidence="2 5" id="KW-0812">Transmembrane</keyword>
<organism evidence="8 10">
    <name type="scientific">Rotaria sordida</name>
    <dbReference type="NCBI Taxonomy" id="392033"/>
    <lineage>
        <taxon>Eukaryota</taxon>
        <taxon>Metazoa</taxon>
        <taxon>Spiralia</taxon>
        <taxon>Gnathifera</taxon>
        <taxon>Rotifera</taxon>
        <taxon>Eurotatoria</taxon>
        <taxon>Bdelloidea</taxon>
        <taxon>Philodinida</taxon>
        <taxon>Philodinidae</taxon>
        <taxon>Rotaria</taxon>
    </lineage>
</organism>
<gene>
    <name evidence="9" type="ORF">OTI717_LOCUS7246</name>
    <name evidence="8" type="ORF">RFH988_LOCUS12966</name>
</gene>
<feature type="signal peptide" evidence="6">
    <location>
        <begin position="1"/>
        <end position="17"/>
    </location>
</feature>
<dbReference type="PANTHER" id="PTHR45902:SF1">
    <property type="entry name" value="LATROPHILIN RECEPTOR-LIKE PROTEIN A"/>
    <property type="match status" value="1"/>
</dbReference>
<dbReference type="OrthoDB" id="6134459at2759"/>
<dbReference type="InterPro" id="IPR017981">
    <property type="entry name" value="GPCR_2-like_7TM"/>
</dbReference>
<feature type="transmembrane region" description="Helical" evidence="5">
    <location>
        <begin position="580"/>
        <end position="601"/>
    </location>
</feature>
<evidence type="ECO:0000256" key="2">
    <source>
        <dbReference type="ARBA" id="ARBA00022692"/>
    </source>
</evidence>
<dbReference type="CDD" id="cd15039">
    <property type="entry name" value="7tmB3_Methuselah-like"/>
    <property type="match status" value="1"/>
</dbReference>
<dbReference type="Pfam" id="PF00002">
    <property type="entry name" value="7tm_2"/>
    <property type="match status" value="1"/>
</dbReference>
<keyword evidence="4 5" id="KW-0472">Membrane</keyword>
<evidence type="ECO:0000313" key="10">
    <source>
        <dbReference type="Proteomes" id="UP000663882"/>
    </source>
</evidence>
<dbReference type="EMBL" id="CAJOAX010000536">
    <property type="protein sequence ID" value="CAF3609897.1"/>
    <property type="molecule type" value="Genomic_DNA"/>
</dbReference>